<evidence type="ECO:0000259" key="4">
    <source>
        <dbReference type="Pfam" id="PF24883"/>
    </source>
</evidence>
<accession>G9NVY0</accession>
<dbReference type="InterPro" id="IPR027417">
    <property type="entry name" value="P-loop_NTPase"/>
</dbReference>
<comment type="caution">
    <text evidence="5">The sequence shown here is derived from an EMBL/GenBank/DDBJ whole genome shotgun (WGS) entry which is preliminary data.</text>
</comment>
<dbReference type="HOGENOM" id="CLU_002406_3_0_1"/>
<sequence>MCPEADRTMRDAFEDLKRILTIPDRMQLENLTLEDVERAALKVEKQLAASQSLRNMRRLAPLFRGLEHYSHTIEVLCNGTPYLPWIWAPIKLVLEVSADYIKAFESMIQVYHRLAEPLARFSIFDRAFSSNKEVQKALAVYYSDILKFHGEAYKFIRRNAWQRLFATSWGRFQRRFDNIFVDLKAHEDLIDKTANAANISEAKSMREKLETWREQEAIKFKREEEEQTSIEFQAVLNFLKMDETHQIKIADNLAAEADQNPGSGHWILQQPKSRSWAKCNHDTQFVVLHGPVGSGKSILATQIGTFLRSSNYLVTTHYCTYVYPESTEYNNIILSLMIQIMRLDPELITLSYNCFLVDKKTPNRSVLDQHLRLLVETLGSSTTQSKTLHIVIDGLNECDENIAANVARTLEKLITTASSSGSTIIKVLLCTQMTPAITKAVKRKHQVSLSNEKGKVSEVIRDFTLRRISAIQPQRAQFRITDDDAAAIASRITQKADGMFLWARLVIEYMKGNMFYNRDEFLEAAHSFPRELSEIFGRLLSQILAGLDERSVRRLGSVLNWIAFAKRPLRSPELLSALAFDAGDEQVIEPVPAYILDISALSITASESLKRHGLATVRCLLASQKIFAPSYSETDRVLTVLHGVFGFHMYATEFWIGYILEHLEFDQDLLFKSDFFLLSCRLAEQLETRLEPNEVAVGNGPPNSRLNTLRQKHEPLYNTIQTVLLERGRKILEDHDIIDNNTQTGGITLLKERYQATIRELLSFSTYPSVNFHELERFKQDFRTSAYTCRIWSCRYAVFGFNSPKGIILHEADHRKQICHYPNCEYPVFSSTKSLRDHEKKYHVQSSQIIPRKSIKKHTRPDASASTASPPVPLQESLVVDDLSWEEFLNDGYDSAEDFVSPREYQGYVEE</sequence>
<dbReference type="InterPro" id="IPR056884">
    <property type="entry name" value="NPHP3-like_N"/>
</dbReference>
<evidence type="ECO:0000313" key="6">
    <source>
        <dbReference type="Proteomes" id="UP000005426"/>
    </source>
</evidence>
<evidence type="ECO:0008006" key="7">
    <source>
        <dbReference type="Google" id="ProtNLM"/>
    </source>
</evidence>
<dbReference type="PANTHER" id="PTHR10039:SF14">
    <property type="entry name" value="NACHT DOMAIN-CONTAINING PROTEIN"/>
    <property type="match status" value="1"/>
</dbReference>
<feature type="domain" description="Nephrocystin 3-like N-terminal" evidence="4">
    <location>
        <begin position="262"/>
        <end position="429"/>
    </location>
</feature>
<dbReference type="Gene3D" id="3.40.50.300">
    <property type="entry name" value="P-loop containing nucleotide triphosphate hydrolases"/>
    <property type="match status" value="1"/>
</dbReference>
<dbReference type="SUPFAM" id="SSF52540">
    <property type="entry name" value="P-loop containing nucleoside triphosphate hydrolases"/>
    <property type="match status" value="1"/>
</dbReference>
<name>G9NVY0_HYPAI</name>
<dbReference type="InterPro" id="IPR056125">
    <property type="entry name" value="DUF7708"/>
</dbReference>
<proteinExistence type="predicted"/>
<gene>
    <name evidence="5" type="ORF">TRIATDRAFT_198926</name>
</gene>
<dbReference type="EMBL" id="ABDG02000024">
    <property type="protein sequence ID" value="EHK45148.1"/>
    <property type="molecule type" value="Genomic_DNA"/>
</dbReference>
<feature type="region of interest" description="Disordered" evidence="2">
    <location>
        <begin position="853"/>
        <end position="874"/>
    </location>
</feature>
<keyword evidence="6" id="KW-1185">Reference proteome</keyword>
<dbReference type="OrthoDB" id="7464126at2759"/>
<evidence type="ECO:0000256" key="2">
    <source>
        <dbReference type="SAM" id="MobiDB-lite"/>
    </source>
</evidence>
<dbReference type="AlphaFoldDB" id="G9NVY0"/>
<evidence type="ECO:0000259" key="3">
    <source>
        <dbReference type="Pfam" id="PF24809"/>
    </source>
</evidence>
<dbReference type="STRING" id="452589.G9NVY0"/>
<evidence type="ECO:0000256" key="1">
    <source>
        <dbReference type="ARBA" id="ARBA00022737"/>
    </source>
</evidence>
<feature type="domain" description="DUF7708" evidence="3">
    <location>
        <begin position="64"/>
        <end position="199"/>
    </location>
</feature>
<dbReference type="Pfam" id="PF24809">
    <property type="entry name" value="DUF7708"/>
    <property type="match status" value="1"/>
</dbReference>
<dbReference type="Pfam" id="PF24883">
    <property type="entry name" value="NPHP3_N"/>
    <property type="match status" value="1"/>
</dbReference>
<dbReference type="eggNOG" id="ENOG502R2Y4">
    <property type="taxonomic scope" value="Eukaryota"/>
</dbReference>
<dbReference type="Proteomes" id="UP000005426">
    <property type="component" value="Unassembled WGS sequence"/>
</dbReference>
<dbReference type="OMA" id="FHGEAYK"/>
<dbReference type="PANTHER" id="PTHR10039">
    <property type="entry name" value="AMELOGENIN"/>
    <property type="match status" value="1"/>
</dbReference>
<organism evidence="5 6">
    <name type="scientific">Hypocrea atroviridis (strain ATCC 20476 / IMI 206040)</name>
    <name type="common">Trichoderma atroviride</name>
    <dbReference type="NCBI Taxonomy" id="452589"/>
    <lineage>
        <taxon>Eukaryota</taxon>
        <taxon>Fungi</taxon>
        <taxon>Dikarya</taxon>
        <taxon>Ascomycota</taxon>
        <taxon>Pezizomycotina</taxon>
        <taxon>Sordariomycetes</taxon>
        <taxon>Hypocreomycetidae</taxon>
        <taxon>Hypocreales</taxon>
        <taxon>Hypocreaceae</taxon>
        <taxon>Trichoderma</taxon>
    </lineage>
</organism>
<keyword evidence="1" id="KW-0677">Repeat</keyword>
<evidence type="ECO:0000313" key="5">
    <source>
        <dbReference type="EMBL" id="EHK45148.1"/>
    </source>
</evidence>
<reference evidence="5 6" key="1">
    <citation type="journal article" date="2011" name="Genome Biol.">
        <title>Comparative genome sequence analysis underscores mycoparasitism as the ancestral life style of Trichoderma.</title>
        <authorList>
            <person name="Kubicek C.P."/>
            <person name="Herrera-Estrella A."/>
            <person name="Seidl-Seiboth V."/>
            <person name="Martinez D.A."/>
            <person name="Druzhinina I.S."/>
            <person name="Thon M."/>
            <person name="Zeilinger S."/>
            <person name="Casas-Flores S."/>
            <person name="Horwitz B.A."/>
            <person name="Mukherjee P.K."/>
            <person name="Mukherjee M."/>
            <person name="Kredics L."/>
            <person name="Alcaraz L.D."/>
            <person name="Aerts A."/>
            <person name="Antal Z."/>
            <person name="Atanasova L."/>
            <person name="Cervantes-Badillo M.G."/>
            <person name="Challacombe J."/>
            <person name="Chertkov O."/>
            <person name="McCluskey K."/>
            <person name="Coulpier F."/>
            <person name="Deshpande N."/>
            <person name="von Doehren H."/>
            <person name="Ebbole D.J."/>
            <person name="Esquivel-Naranjo E.U."/>
            <person name="Fekete E."/>
            <person name="Flipphi M."/>
            <person name="Glaser F."/>
            <person name="Gomez-Rodriguez E.Y."/>
            <person name="Gruber S."/>
            <person name="Han C."/>
            <person name="Henrissat B."/>
            <person name="Hermosa R."/>
            <person name="Hernandez-Onate M."/>
            <person name="Karaffa L."/>
            <person name="Kosti I."/>
            <person name="Le Crom S."/>
            <person name="Lindquist E."/>
            <person name="Lucas S."/>
            <person name="Luebeck M."/>
            <person name="Luebeck P.S."/>
            <person name="Margeot A."/>
            <person name="Metz B."/>
            <person name="Misra M."/>
            <person name="Nevalainen H."/>
            <person name="Omann M."/>
            <person name="Packer N."/>
            <person name="Perrone G."/>
            <person name="Uresti-Rivera E.E."/>
            <person name="Salamov A."/>
            <person name="Schmoll M."/>
            <person name="Seiboth B."/>
            <person name="Shapiro H."/>
            <person name="Sukno S."/>
            <person name="Tamayo-Ramos J.A."/>
            <person name="Tisch D."/>
            <person name="Wiest A."/>
            <person name="Wilkinson H.H."/>
            <person name="Zhang M."/>
            <person name="Coutinho P.M."/>
            <person name="Kenerley C.M."/>
            <person name="Monte E."/>
            <person name="Baker S.E."/>
            <person name="Grigoriev I.V."/>
        </authorList>
    </citation>
    <scope>NUCLEOTIDE SEQUENCE [LARGE SCALE GENOMIC DNA]</scope>
    <source>
        <strain evidence="6">ATCC 20476 / IMI 206040</strain>
    </source>
</reference>
<protein>
    <recommendedName>
        <fullName evidence="7">NACHT domain-containing protein</fullName>
    </recommendedName>
</protein>